<evidence type="ECO:0000313" key="4">
    <source>
        <dbReference type="Proteomes" id="UP000585258"/>
    </source>
</evidence>
<sequence>MIERDGKNYVCKLDWAFEIIRGKWKAVILCHLLEGTKRFFNSKRKRICYCTKRNRSPWGKTFLILNLKLRYFFNYIYLLCISKYTIILIKTY</sequence>
<organism evidence="3 4">
    <name type="scientific">Clostridium gasigenes</name>
    <dbReference type="NCBI Taxonomy" id="94869"/>
    <lineage>
        <taxon>Bacteria</taxon>
        <taxon>Bacillati</taxon>
        <taxon>Bacillota</taxon>
        <taxon>Clostridia</taxon>
        <taxon>Eubacteriales</taxon>
        <taxon>Clostridiaceae</taxon>
        <taxon>Clostridium</taxon>
    </lineage>
</organism>
<proteinExistence type="predicted"/>
<evidence type="ECO:0000313" key="3">
    <source>
        <dbReference type="EMBL" id="MBB6713939.1"/>
    </source>
</evidence>
<keyword evidence="1" id="KW-1133">Transmembrane helix</keyword>
<name>A0A7X0VQ48_9CLOT</name>
<dbReference type="EMBL" id="JACKWY010000002">
    <property type="protein sequence ID" value="MBB6713939.1"/>
    <property type="molecule type" value="Genomic_DNA"/>
</dbReference>
<evidence type="ECO:0000256" key="1">
    <source>
        <dbReference type="SAM" id="Phobius"/>
    </source>
</evidence>
<dbReference type="Pfam" id="PF01638">
    <property type="entry name" value="HxlR"/>
    <property type="match status" value="1"/>
</dbReference>
<keyword evidence="1" id="KW-0812">Transmembrane</keyword>
<evidence type="ECO:0000259" key="2">
    <source>
        <dbReference type="Pfam" id="PF01638"/>
    </source>
</evidence>
<keyword evidence="1" id="KW-0472">Membrane</keyword>
<feature type="transmembrane region" description="Helical" evidence="1">
    <location>
        <begin position="71"/>
        <end position="89"/>
    </location>
</feature>
<reference evidence="3 4" key="1">
    <citation type="submission" date="2020-08" db="EMBL/GenBank/DDBJ databases">
        <title>Clostridia isolated from Swiss meat.</title>
        <authorList>
            <person name="Wambui J."/>
            <person name="Stevens M.J.A."/>
            <person name="Stephan R."/>
        </authorList>
    </citation>
    <scope>NUCLEOTIDE SEQUENCE [LARGE SCALE GENOMIC DNA]</scope>
    <source>
        <strain evidence="3 4">CM001</strain>
    </source>
</reference>
<accession>A0A7X0VQ48</accession>
<dbReference type="InterPro" id="IPR036388">
    <property type="entry name" value="WH-like_DNA-bd_sf"/>
</dbReference>
<dbReference type="Gene3D" id="1.10.10.10">
    <property type="entry name" value="Winged helix-like DNA-binding domain superfamily/Winged helix DNA-binding domain"/>
    <property type="match status" value="1"/>
</dbReference>
<comment type="caution">
    <text evidence="3">The sequence shown here is derived from an EMBL/GenBank/DDBJ whole genome shotgun (WGS) entry which is preliminary data.</text>
</comment>
<feature type="domain" description="HTH hxlR-type" evidence="2">
    <location>
        <begin position="19"/>
        <end position="45"/>
    </location>
</feature>
<dbReference type="InterPro" id="IPR002577">
    <property type="entry name" value="HTH_HxlR"/>
</dbReference>
<dbReference type="AlphaFoldDB" id="A0A7X0VQ48"/>
<gene>
    <name evidence="3" type="ORF">H7E68_04210</name>
</gene>
<dbReference type="Proteomes" id="UP000585258">
    <property type="component" value="Unassembled WGS sequence"/>
</dbReference>
<protein>
    <submittedName>
        <fullName evidence="3">Helix-turn-helix transcriptional regulator</fullName>
    </submittedName>
</protein>